<dbReference type="GO" id="GO:0003824">
    <property type="term" value="F:catalytic activity"/>
    <property type="evidence" value="ECO:0007669"/>
    <property type="project" value="InterPro"/>
</dbReference>
<proteinExistence type="predicted"/>
<dbReference type="InterPro" id="IPR036691">
    <property type="entry name" value="Endo/exonu/phosph_ase_sf"/>
</dbReference>
<evidence type="ECO:0000313" key="4">
    <source>
        <dbReference type="Proteomes" id="UP001381693"/>
    </source>
</evidence>
<dbReference type="Pfam" id="PF14529">
    <property type="entry name" value="Exo_endo_phos_2"/>
    <property type="match status" value="1"/>
</dbReference>
<dbReference type="Proteomes" id="UP001381693">
    <property type="component" value="Unassembled WGS sequence"/>
</dbReference>
<accession>A0AAN8ZRT1</accession>
<evidence type="ECO:0000256" key="1">
    <source>
        <dbReference type="SAM" id="MobiDB-lite"/>
    </source>
</evidence>
<sequence length="366" mass="43865">MFNVPESNKDDSMERVHENTEICSEVLKERLKVEEVEIEQVYHLGRRQEGKMRPLTVKLTRGRGTWEALKKAKQLKKESEDWIKQVGIAPDLTKREREEQNKKLKGEFQEKRRQGDNERNEKIMKILEEGMESLQNKQRVILLGDFNGHLGYLGPQKINKNGRNVIHFIEKWNMSLLNGDLNCEGEITRRQENTESTINFVLVNQVLHKSFEYMSIDENKEKYELSGHCLLEVNFNIDTVDPKRKDEFTKVEYYETNCDNLKAQYLKNMREDTEDLNRRGVPVKMEEYENLMRKNVDKILKKENIRKVKKYDNGYKVEDPPWITGEIRQGLKLRKHYNREKRKAREDREKEKYEYLYQSRRKKSNN</sequence>
<name>A0AAN8ZRT1_HALRR</name>
<feature type="domain" description="Endonuclease/exonuclease/phosphatase" evidence="2">
    <location>
        <begin position="121"/>
        <end position="216"/>
    </location>
</feature>
<feature type="region of interest" description="Disordered" evidence="1">
    <location>
        <begin position="337"/>
        <end position="366"/>
    </location>
</feature>
<feature type="compositionally biased region" description="Basic and acidic residues" evidence="1">
    <location>
        <begin position="343"/>
        <end position="354"/>
    </location>
</feature>
<dbReference type="InterPro" id="IPR005135">
    <property type="entry name" value="Endo/exonuclease/phosphatase"/>
</dbReference>
<dbReference type="SUPFAM" id="SSF56219">
    <property type="entry name" value="DNase I-like"/>
    <property type="match status" value="1"/>
</dbReference>
<evidence type="ECO:0000313" key="3">
    <source>
        <dbReference type="EMBL" id="KAK7065886.1"/>
    </source>
</evidence>
<protein>
    <recommendedName>
        <fullName evidence="2">Endonuclease/exonuclease/phosphatase domain-containing protein</fullName>
    </recommendedName>
</protein>
<keyword evidence="4" id="KW-1185">Reference proteome</keyword>
<gene>
    <name evidence="3" type="ORF">SK128_009160</name>
</gene>
<feature type="region of interest" description="Disordered" evidence="1">
    <location>
        <begin position="93"/>
        <end position="117"/>
    </location>
</feature>
<dbReference type="EMBL" id="JAXCGZ010019687">
    <property type="protein sequence ID" value="KAK7065886.1"/>
    <property type="molecule type" value="Genomic_DNA"/>
</dbReference>
<dbReference type="Gene3D" id="3.60.10.10">
    <property type="entry name" value="Endonuclease/exonuclease/phosphatase"/>
    <property type="match status" value="1"/>
</dbReference>
<reference evidence="3 4" key="1">
    <citation type="submission" date="2023-11" db="EMBL/GenBank/DDBJ databases">
        <title>Halocaridina rubra genome assembly.</title>
        <authorList>
            <person name="Smith C."/>
        </authorList>
    </citation>
    <scope>NUCLEOTIDE SEQUENCE [LARGE SCALE GENOMIC DNA]</scope>
    <source>
        <strain evidence="3">EP-1</strain>
        <tissue evidence="3">Whole</tissue>
    </source>
</reference>
<comment type="caution">
    <text evidence="3">The sequence shown here is derived from an EMBL/GenBank/DDBJ whole genome shotgun (WGS) entry which is preliminary data.</text>
</comment>
<evidence type="ECO:0000259" key="2">
    <source>
        <dbReference type="Pfam" id="PF14529"/>
    </source>
</evidence>
<dbReference type="AlphaFoldDB" id="A0AAN8ZRT1"/>
<organism evidence="3 4">
    <name type="scientific">Halocaridina rubra</name>
    <name type="common">Hawaiian red shrimp</name>
    <dbReference type="NCBI Taxonomy" id="373956"/>
    <lineage>
        <taxon>Eukaryota</taxon>
        <taxon>Metazoa</taxon>
        <taxon>Ecdysozoa</taxon>
        <taxon>Arthropoda</taxon>
        <taxon>Crustacea</taxon>
        <taxon>Multicrustacea</taxon>
        <taxon>Malacostraca</taxon>
        <taxon>Eumalacostraca</taxon>
        <taxon>Eucarida</taxon>
        <taxon>Decapoda</taxon>
        <taxon>Pleocyemata</taxon>
        <taxon>Caridea</taxon>
        <taxon>Atyoidea</taxon>
        <taxon>Atyidae</taxon>
        <taxon>Halocaridina</taxon>
    </lineage>
</organism>